<dbReference type="Proteomes" id="UP000722791">
    <property type="component" value="Unassembled WGS sequence"/>
</dbReference>
<dbReference type="GO" id="GO:0006518">
    <property type="term" value="P:peptide metabolic process"/>
    <property type="evidence" value="ECO:0007669"/>
    <property type="project" value="TreeGrafter"/>
</dbReference>
<dbReference type="GO" id="GO:0004222">
    <property type="term" value="F:metalloendopeptidase activity"/>
    <property type="evidence" value="ECO:0007669"/>
    <property type="project" value="InterPro"/>
</dbReference>
<organism evidence="1 3">
    <name type="scientific">Volvox reticuliferus</name>
    <dbReference type="NCBI Taxonomy" id="1737510"/>
    <lineage>
        <taxon>Eukaryota</taxon>
        <taxon>Viridiplantae</taxon>
        <taxon>Chlorophyta</taxon>
        <taxon>core chlorophytes</taxon>
        <taxon>Chlorophyceae</taxon>
        <taxon>CS clade</taxon>
        <taxon>Chlamydomonadales</taxon>
        <taxon>Volvocaceae</taxon>
        <taxon>Volvox</taxon>
    </lineage>
</organism>
<dbReference type="AlphaFoldDB" id="A0A8J4CN57"/>
<proteinExistence type="predicted"/>
<dbReference type="InterPro" id="IPR045090">
    <property type="entry name" value="Pept_M3A_M3B"/>
</dbReference>
<sequence>MFSLSNPAHCLKTRATRRFAGWQAQGFIKTLSPAYPRACDVESSPLARRAGTKQDDLYEQCPVQYIRQSAAHIENLVNAICSSGTSAVTGRRAAPTFSSSHARTLWQELLSTVDAFLGATTDVRFCAALVQQYSNSNDSLQAVVQLLAEAASLEDALLTNPHAYRALLPPPLDDEDSSSHYGDGGGNGADQRVWRLFAALAPRFLREGYHPTDPRAAYSVALSWAEKAALTADVRRQGRHSLASMRSFLGSGEPLAAVGGCDAATVASSATLLPPMAPPGGGGGAFAPGAGLPYDWPLYELTAEELAADAVLAAVAAAQRRAWSGDLPLEERCYVGDGRSDGRRAGGRLVLTLDACGALLQRHPDPVLRQQVYNEGLMPLAAHALRLMQQMRDLRAKEASLYGLYDTIASGGRSSAPPPASPSVKPQLSQMQLAALRGGAAAPGGCGYSGLAHVDTLARDGRAAIAFLTSLAEVLEPLVAKQLGQLAHTASPNAPMMDSGSFEYIIRFQAWAADPETAAGDEHAMDGGDGGGGGTAATGWFLDPAAPYLTDLDLLMTGIGDWLADFMGVGLRRPGSDGGADGETAWQCVDGVEGGGRTTALDDADAAVCCNGRSGGDGEFAPVPYDVKVMLDELRLLYAHVEEGNDCSDDTVAAAAAAAAAGQRLDRYDLALAAVREAAAVEPHRFLAYRLHVEGEAGFGAVTDAPQPMQEMETEEVPGLNAVAPIRWLLIDSRGGFGARYLLSPLGTAGGAVGCRVAAVVVGLQSGGGGGGREGGPMLTRASEFMVWELLHELGHALHFLLAAAPPSSPPVEHSRLEAVLTAATSDVQAEAATPPPLIQPKVSNCSSGIGQKYSAHRHTKAQKVYRRLSHAVLPYQLPLELVELPSSVLERAAAEAEVLEVILSHCRHVTTGQRATPGLCRALAQAVQQSYYSPISVQMQVLSSLLDQLLLQSPLKAPGLAQRLWPQLLATFAPSLPVGCAVQQLQSIARIAAAMGQGYAYVIAAYLADELCSACGFGAPRSQRQQHAQRRSGVEAKLMAQEPHCGEAVVAMPDADVETQRSGDSSLQSCGTGDGLCVTRRRGRHRGRLLRRWLFEQDASEQPAVLLGQLLGKVCTSEEHDAGGGGVEGALRLMRVAGGGGVPKVCAERVRRWTGARDLS</sequence>
<keyword evidence="3" id="KW-1185">Reference proteome</keyword>
<dbReference type="Proteomes" id="UP000747110">
    <property type="component" value="Unassembled WGS sequence"/>
</dbReference>
<accession>A0A8J4CN57</accession>
<dbReference type="OrthoDB" id="551950at2759"/>
<dbReference type="PANTHER" id="PTHR11804">
    <property type="entry name" value="PROTEASE M3 THIMET OLIGOPEPTIDASE-RELATED"/>
    <property type="match status" value="1"/>
</dbReference>
<name>A0A8J4CN57_9CHLO</name>
<dbReference type="EMBL" id="BNCP01000022">
    <property type="protein sequence ID" value="GIL81807.1"/>
    <property type="molecule type" value="Genomic_DNA"/>
</dbReference>
<dbReference type="EMBL" id="BNCQ01000002">
    <property type="protein sequence ID" value="GIL95365.1"/>
    <property type="molecule type" value="Genomic_DNA"/>
</dbReference>
<comment type="caution">
    <text evidence="1">The sequence shown here is derived from an EMBL/GenBank/DDBJ whole genome shotgun (WGS) entry which is preliminary data.</text>
</comment>
<dbReference type="PANTHER" id="PTHR11804:SF79">
    <property type="entry name" value="MITOCHONDRIAL INTERMEDIATE PEPTIDASE"/>
    <property type="match status" value="1"/>
</dbReference>
<evidence type="ECO:0000313" key="2">
    <source>
        <dbReference type="EMBL" id="GIL95365.1"/>
    </source>
</evidence>
<evidence type="ECO:0000313" key="3">
    <source>
        <dbReference type="Proteomes" id="UP000747110"/>
    </source>
</evidence>
<evidence type="ECO:0000313" key="1">
    <source>
        <dbReference type="EMBL" id="GIL81807.1"/>
    </source>
</evidence>
<protein>
    <submittedName>
        <fullName evidence="1">Uncharacterized protein</fullName>
    </submittedName>
</protein>
<reference evidence="1" key="1">
    <citation type="journal article" date="2021" name="Proc. Natl. Acad. Sci. U.S.A.">
        <title>Three genomes in the algal genus Volvox reveal the fate of a haploid sex-determining region after a transition to homothallism.</title>
        <authorList>
            <person name="Yamamoto K."/>
            <person name="Hamaji T."/>
            <person name="Kawai-Toyooka H."/>
            <person name="Matsuzaki R."/>
            <person name="Takahashi F."/>
            <person name="Nishimura Y."/>
            <person name="Kawachi M."/>
            <person name="Noguchi H."/>
            <person name="Minakuchi Y."/>
            <person name="Umen J.G."/>
            <person name="Toyoda A."/>
            <person name="Nozaki H."/>
        </authorList>
    </citation>
    <scope>NUCLEOTIDE SEQUENCE</scope>
    <source>
        <strain evidence="2">NIES-3785</strain>
        <strain evidence="1">NIES-3786</strain>
    </source>
</reference>
<gene>
    <name evidence="1" type="ORF">Vretifemale_10804</name>
    <name evidence="2" type="ORF">Vretimale_1409</name>
</gene>
<dbReference type="Gene3D" id="1.10.1370.40">
    <property type="match status" value="1"/>
</dbReference>
<dbReference type="GO" id="GO:0006508">
    <property type="term" value="P:proteolysis"/>
    <property type="evidence" value="ECO:0007669"/>
    <property type="project" value="InterPro"/>
</dbReference>